<gene>
    <name evidence="1" type="ORF">ThesiDRAFT1_0917</name>
</gene>
<dbReference type="HOGENOM" id="CLU_2132358_0_0_9"/>
<protein>
    <submittedName>
        <fullName evidence="1">Uncharacterized protein</fullName>
    </submittedName>
</protein>
<keyword evidence="2" id="KW-1185">Reference proteome</keyword>
<proteinExistence type="predicted"/>
<sequence length="113" mass="13324">MNGYYLLTGYIVFSHDVETKIKGKTNKSKINKDEIYRSNKQTPENYTFLDLNQSTKIHIAYHKSWHGFLGNFVIESDSMAEAYYLADIIRVFYSVFYGWIPPETISNFYLKNK</sequence>
<evidence type="ECO:0000313" key="1">
    <source>
        <dbReference type="EMBL" id="EIV99901.1"/>
    </source>
</evidence>
<dbReference type="Proteomes" id="UP000005110">
    <property type="component" value="Chromosome"/>
</dbReference>
<name>I9AD19_9THEO</name>
<dbReference type="RefSeq" id="WP_006569635.1">
    <property type="nucleotide sequence ID" value="NZ_CM001486.1"/>
</dbReference>
<dbReference type="PATRIC" id="fig|880478.3.peg.2090"/>
<reference evidence="1 2" key="1">
    <citation type="submission" date="2012-02" db="EMBL/GenBank/DDBJ databases">
        <title>Improved High-Quality Draft sequence of Thermoanaerobacter siderophilus SR4.</title>
        <authorList>
            <consortium name="US DOE Joint Genome Institute"/>
            <person name="Lucas S."/>
            <person name="Han J."/>
            <person name="Lapidus A."/>
            <person name="Cheng J.-F."/>
            <person name="Goodwin L."/>
            <person name="Pitluck S."/>
            <person name="Peters L."/>
            <person name="Detter J.C."/>
            <person name="Han C."/>
            <person name="Tapia R."/>
            <person name="Land M."/>
            <person name="Hauser L."/>
            <person name="Kyrpides N."/>
            <person name="Ivanova N."/>
            <person name="Pagani I."/>
            <person name="Hemme C."/>
            <person name="Woyke T."/>
        </authorList>
    </citation>
    <scope>NUCLEOTIDE SEQUENCE [LARGE SCALE GENOMIC DNA]</scope>
    <source>
        <strain evidence="1 2">SR4</strain>
    </source>
</reference>
<accession>I9AD19</accession>
<evidence type="ECO:0000313" key="2">
    <source>
        <dbReference type="Proteomes" id="UP000005110"/>
    </source>
</evidence>
<organism evidence="1 2">
    <name type="scientific">Thermoanaerobacter siderophilus SR4</name>
    <dbReference type="NCBI Taxonomy" id="880478"/>
    <lineage>
        <taxon>Bacteria</taxon>
        <taxon>Bacillati</taxon>
        <taxon>Bacillota</taxon>
        <taxon>Clostridia</taxon>
        <taxon>Thermoanaerobacterales</taxon>
        <taxon>Thermoanaerobacteraceae</taxon>
        <taxon>Thermoanaerobacter</taxon>
    </lineage>
</organism>
<dbReference type="AlphaFoldDB" id="I9AD19"/>
<dbReference type="EMBL" id="CM001486">
    <property type="protein sequence ID" value="EIV99901.1"/>
    <property type="molecule type" value="Genomic_DNA"/>
</dbReference>